<proteinExistence type="predicted"/>
<organism evidence="1 2">
    <name type="scientific">Artomyces pyxidatus</name>
    <dbReference type="NCBI Taxonomy" id="48021"/>
    <lineage>
        <taxon>Eukaryota</taxon>
        <taxon>Fungi</taxon>
        <taxon>Dikarya</taxon>
        <taxon>Basidiomycota</taxon>
        <taxon>Agaricomycotina</taxon>
        <taxon>Agaricomycetes</taxon>
        <taxon>Russulales</taxon>
        <taxon>Auriscalpiaceae</taxon>
        <taxon>Artomyces</taxon>
    </lineage>
</organism>
<dbReference type="Proteomes" id="UP000814140">
    <property type="component" value="Unassembled WGS sequence"/>
</dbReference>
<reference evidence="1" key="1">
    <citation type="submission" date="2021-03" db="EMBL/GenBank/DDBJ databases">
        <authorList>
            <consortium name="DOE Joint Genome Institute"/>
            <person name="Ahrendt S."/>
            <person name="Looney B.P."/>
            <person name="Miyauchi S."/>
            <person name="Morin E."/>
            <person name="Drula E."/>
            <person name="Courty P.E."/>
            <person name="Chicoki N."/>
            <person name="Fauchery L."/>
            <person name="Kohler A."/>
            <person name="Kuo A."/>
            <person name="Labutti K."/>
            <person name="Pangilinan J."/>
            <person name="Lipzen A."/>
            <person name="Riley R."/>
            <person name="Andreopoulos W."/>
            <person name="He G."/>
            <person name="Johnson J."/>
            <person name="Barry K.W."/>
            <person name="Grigoriev I.V."/>
            <person name="Nagy L."/>
            <person name="Hibbett D."/>
            <person name="Henrissat B."/>
            <person name="Matheny P.B."/>
            <person name="Labbe J."/>
            <person name="Martin F."/>
        </authorList>
    </citation>
    <scope>NUCLEOTIDE SEQUENCE</scope>
    <source>
        <strain evidence="1">HHB10654</strain>
    </source>
</reference>
<protein>
    <submittedName>
        <fullName evidence="1">Uncharacterized protein</fullName>
    </submittedName>
</protein>
<name>A0ACB8SF85_9AGAM</name>
<sequence>MQTNEVLRGGDVNKVAMADVGRGNGMCVGADVQLGDGGVTTGGSNGCWGVLEYVRGQAGLEASSRRGEEDGAGVREYGSQRATRAPRWEVALGQAGHVYCQDDRRSRREQSEAILELARAIPGLTRRSRIFGAGAWRLGGRMQRAESRRQNAEGRMQRPGRSRSPSFPGARRTSTVSLHLFLDGSTLPARFLQIHSVYLIQAEIRLYYGCQHERVQGALCDSIGELRDEKVSRGDDGESYKNFGVAKAESGPKRGLSVAKSLPGVEPGKAERS</sequence>
<reference evidence="1" key="2">
    <citation type="journal article" date="2022" name="New Phytol.">
        <title>Evolutionary transition to the ectomycorrhizal habit in the genomes of a hyperdiverse lineage of mushroom-forming fungi.</title>
        <authorList>
            <person name="Looney B."/>
            <person name="Miyauchi S."/>
            <person name="Morin E."/>
            <person name="Drula E."/>
            <person name="Courty P.E."/>
            <person name="Kohler A."/>
            <person name="Kuo A."/>
            <person name="LaButti K."/>
            <person name="Pangilinan J."/>
            <person name="Lipzen A."/>
            <person name="Riley R."/>
            <person name="Andreopoulos W."/>
            <person name="He G."/>
            <person name="Johnson J."/>
            <person name="Nolan M."/>
            <person name="Tritt A."/>
            <person name="Barry K.W."/>
            <person name="Grigoriev I.V."/>
            <person name="Nagy L.G."/>
            <person name="Hibbett D."/>
            <person name="Henrissat B."/>
            <person name="Matheny P.B."/>
            <person name="Labbe J."/>
            <person name="Martin F.M."/>
        </authorList>
    </citation>
    <scope>NUCLEOTIDE SEQUENCE</scope>
    <source>
        <strain evidence="1">HHB10654</strain>
    </source>
</reference>
<gene>
    <name evidence="1" type="ORF">BV25DRAFT_1843498</name>
</gene>
<keyword evidence="2" id="KW-1185">Reference proteome</keyword>
<comment type="caution">
    <text evidence="1">The sequence shown here is derived from an EMBL/GenBank/DDBJ whole genome shotgun (WGS) entry which is preliminary data.</text>
</comment>
<evidence type="ECO:0000313" key="2">
    <source>
        <dbReference type="Proteomes" id="UP000814140"/>
    </source>
</evidence>
<accession>A0ACB8SF85</accession>
<evidence type="ECO:0000313" key="1">
    <source>
        <dbReference type="EMBL" id="KAI0054670.1"/>
    </source>
</evidence>
<dbReference type="EMBL" id="MU277368">
    <property type="protein sequence ID" value="KAI0054670.1"/>
    <property type="molecule type" value="Genomic_DNA"/>
</dbReference>